<dbReference type="PANTHER" id="PTHR45642">
    <property type="entry name" value="GDSL ESTERASE/LIPASE EXL3"/>
    <property type="match status" value="1"/>
</dbReference>
<dbReference type="EMBL" id="JACJQH010000049">
    <property type="protein sequence ID" value="MBD2198903.1"/>
    <property type="molecule type" value="Genomic_DNA"/>
</dbReference>
<dbReference type="InterPro" id="IPR001087">
    <property type="entry name" value="GDSL"/>
</dbReference>
<dbReference type="Gene3D" id="3.40.50.1110">
    <property type="entry name" value="SGNH hydrolase"/>
    <property type="match status" value="1"/>
</dbReference>
<comment type="caution">
    <text evidence="3">The sequence shown here is derived from an EMBL/GenBank/DDBJ whole genome shotgun (WGS) entry which is preliminary data.</text>
</comment>
<feature type="signal peptide" evidence="2">
    <location>
        <begin position="1"/>
        <end position="23"/>
    </location>
</feature>
<evidence type="ECO:0000313" key="3">
    <source>
        <dbReference type="EMBL" id="MBD2198903.1"/>
    </source>
</evidence>
<dbReference type="Proteomes" id="UP000658514">
    <property type="component" value="Unassembled WGS sequence"/>
</dbReference>
<keyword evidence="3" id="KW-0378">Hydrolase</keyword>
<feature type="chain" id="PRO_5046265015" evidence="2">
    <location>
        <begin position="24"/>
        <end position="360"/>
    </location>
</feature>
<organism evidence="3 4">
    <name type="scientific">Calothrix parietina FACHB-288</name>
    <dbReference type="NCBI Taxonomy" id="2692896"/>
    <lineage>
        <taxon>Bacteria</taxon>
        <taxon>Bacillati</taxon>
        <taxon>Cyanobacteriota</taxon>
        <taxon>Cyanophyceae</taxon>
        <taxon>Nostocales</taxon>
        <taxon>Calotrichaceae</taxon>
        <taxon>Calothrix</taxon>
    </lineage>
</organism>
<sequence length="360" mass="38742">MKKQFVQAGFFLLPLMLPIKANAASITTFNQLYVFGDSLSDRRNTYNASGQTYPPGPPIANYADGRFSNGPLWVEDLGDELNLQPTLFTNPVDPTEGINFAFGGASTGLGNAVRPDLPLPGVLAQVLGYADSLKQSNQKANPNALYTFWAGANDFLFLDETDVTTPAQYVSQALNVLASDTVGVKNLMVFNLPDLGKLPAAKIGGRDPNKLSLATKSFNSALEQTLNILSQKPDLNIVYVDAYSLFEQTIANKDKLGIKNISDACLTFTSETTSITCSNPDEYLFWDEYHPTAATHKLIATSALNALEAKSVPEPSPALGTLAIAAWGTAAAIRRKRKQPQLTIVGRVPGGLSTHIKVES</sequence>
<evidence type="ECO:0000256" key="2">
    <source>
        <dbReference type="SAM" id="SignalP"/>
    </source>
</evidence>
<protein>
    <submittedName>
        <fullName evidence="3">SGNH/GDSL hydrolase family protein</fullName>
    </submittedName>
</protein>
<dbReference type="InterPro" id="IPR050592">
    <property type="entry name" value="GDSL_lipolytic_enzyme"/>
</dbReference>
<dbReference type="InterPro" id="IPR013424">
    <property type="entry name" value="Ice-binding_C"/>
</dbReference>
<dbReference type="PANTHER" id="PTHR45642:SF139">
    <property type="entry name" value="SGNH HYDROLASE-TYPE ESTERASE DOMAIN-CONTAINING PROTEIN"/>
    <property type="match status" value="1"/>
</dbReference>
<dbReference type="GO" id="GO:0016787">
    <property type="term" value="F:hydrolase activity"/>
    <property type="evidence" value="ECO:0007669"/>
    <property type="project" value="UniProtKB-KW"/>
</dbReference>
<dbReference type="CDD" id="cd01846">
    <property type="entry name" value="fatty_acyltransferase_like"/>
    <property type="match status" value="1"/>
</dbReference>
<name>A0ABR8AG59_9CYAN</name>
<evidence type="ECO:0000256" key="1">
    <source>
        <dbReference type="ARBA" id="ARBA00022729"/>
    </source>
</evidence>
<dbReference type="InterPro" id="IPR036514">
    <property type="entry name" value="SGNH_hydro_sf"/>
</dbReference>
<proteinExistence type="predicted"/>
<dbReference type="RefSeq" id="WP_190546942.1">
    <property type="nucleotide sequence ID" value="NZ_CAWPNO010000083.1"/>
</dbReference>
<evidence type="ECO:0000313" key="4">
    <source>
        <dbReference type="Proteomes" id="UP000658514"/>
    </source>
</evidence>
<dbReference type="SUPFAM" id="SSF52266">
    <property type="entry name" value="SGNH hydrolase"/>
    <property type="match status" value="1"/>
</dbReference>
<keyword evidence="4" id="KW-1185">Reference proteome</keyword>
<reference evidence="3 4" key="1">
    <citation type="journal article" date="2020" name="ISME J.">
        <title>Comparative genomics reveals insights into cyanobacterial evolution and habitat adaptation.</title>
        <authorList>
            <person name="Chen M.Y."/>
            <person name="Teng W.K."/>
            <person name="Zhao L."/>
            <person name="Hu C.X."/>
            <person name="Zhou Y.K."/>
            <person name="Han B.P."/>
            <person name="Song L.R."/>
            <person name="Shu W.S."/>
        </authorList>
    </citation>
    <scope>NUCLEOTIDE SEQUENCE [LARGE SCALE GENOMIC DNA]</scope>
    <source>
        <strain evidence="3 4">FACHB-288</strain>
    </source>
</reference>
<gene>
    <name evidence="3" type="ORF">H6G24_26050</name>
</gene>
<dbReference type="Pfam" id="PF00657">
    <property type="entry name" value="Lipase_GDSL"/>
    <property type="match status" value="1"/>
</dbReference>
<accession>A0ABR8AG59</accession>
<keyword evidence="1 2" id="KW-0732">Signal</keyword>
<dbReference type="NCBIfam" id="TIGR02595">
    <property type="entry name" value="PEP_CTERM"/>
    <property type="match status" value="1"/>
</dbReference>